<organism evidence="1 2">
    <name type="scientific">Puniceibacterium antarcticum</name>
    <dbReference type="NCBI Taxonomy" id="1206336"/>
    <lineage>
        <taxon>Bacteria</taxon>
        <taxon>Pseudomonadati</taxon>
        <taxon>Pseudomonadota</taxon>
        <taxon>Alphaproteobacteria</taxon>
        <taxon>Rhodobacterales</taxon>
        <taxon>Paracoccaceae</taxon>
        <taxon>Puniceibacterium</taxon>
    </lineage>
</organism>
<dbReference type="Proteomes" id="UP000231259">
    <property type="component" value="Unassembled WGS sequence"/>
</dbReference>
<comment type="caution">
    <text evidence="1">The sequence shown here is derived from an EMBL/GenBank/DDBJ whole genome shotgun (WGS) entry which is preliminary data.</text>
</comment>
<dbReference type="EMBL" id="AWWI01000133">
    <property type="protein sequence ID" value="PIL18194.1"/>
    <property type="molecule type" value="Genomic_DNA"/>
</dbReference>
<name>A0A2G8R9I0_9RHOB</name>
<protein>
    <submittedName>
        <fullName evidence="1">Uncharacterized protein</fullName>
    </submittedName>
</protein>
<gene>
    <name evidence="1" type="ORF">P775_21080</name>
</gene>
<keyword evidence="2" id="KW-1185">Reference proteome</keyword>
<sequence>MAALAVASPMPEEAPVMMMLDVVISMDISLYPVFR</sequence>
<dbReference type="AlphaFoldDB" id="A0A2G8R9I0"/>
<accession>A0A2G8R9I0</accession>
<evidence type="ECO:0000313" key="1">
    <source>
        <dbReference type="EMBL" id="PIL18194.1"/>
    </source>
</evidence>
<reference evidence="1 2" key="1">
    <citation type="submission" date="2013-09" db="EMBL/GenBank/DDBJ databases">
        <title>Genome sequencing of Phaeobacter antarcticus sp. nov. SM1211.</title>
        <authorList>
            <person name="Zhang X.-Y."/>
            <person name="Liu C."/>
            <person name="Chen X.-L."/>
            <person name="Xie B.-B."/>
            <person name="Qin Q.-L."/>
            <person name="Rong J.-C."/>
            <person name="Zhang Y.-Z."/>
        </authorList>
    </citation>
    <scope>NUCLEOTIDE SEQUENCE [LARGE SCALE GENOMIC DNA]</scope>
    <source>
        <strain evidence="1 2">SM1211</strain>
    </source>
</reference>
<evidence type="ECO:0000313" key="2">
    <source>
        <dbReference type="Proteomes" id="UP000231259"/>
    </source>
</evidence>
<proteinExistence type="predicted"/>